<name>A0A917YAR5_9ACTN</name>
<comment type="caution">
    <text evidence="1">The sequence shown here is derived from an EMBL/GenBank/DDBJ whole genome shotgun (WGS) entry which is preliminary data.</text>
</comment>
<dbReference type="EMBL" id="BMMM01000017">
    <property type="protein sequence ID" value="GGN84622.1"/>
    <property type="molecule type" value="Genomic_DNA"/>
</dbReference>
<dbReference type="Proteomes" id="UP000600365">
    <property type="component" value="Unassembled WGS sequence"/>
</dbReference>
<proteinExistence type="predicted"/>
<organism evidence="1 2">
    <name type="scientific">Streptomyces albiflavescens</name>
    <dbReference type="NCBI Taxonomy" id="1623582"/>
    <lineage>
        <taxon>Bacteria</taxon>
        <taxon>Bacillati</taxon>
        <taxon>Actinomycetota</taxon>
        <taxon>Actinomycetes</taxon>
        <taxon>Kitasatosporales</taxon>
        <taxon>Streptomycetaceae</taxon>
        <taxon>Streptomyces</taxon>
    </lineage>
</organism>
<evidence type="ECO:0000313" key="2">
    <source>
        <dbReference type="Proteomes" id="UP000600365"/>
    </source>
</evidence>
<reference evidence="1 2" key="1">
    <citation type="journal article" date="2014" name="Int. J. Syst. Evol. Microbiol.">
        <title>Complete genome sequence of Corynebacterium casei LMG S-19264T (=DSM 44701T), isolated from a smear-ripened cheese.</title>
        <authorList>
            <consortium name="US DOE Joint Genome Institute (JGI-PGF)"/>
            <person name="Walter F."/>
            <person name="Albersmeier A."/>
            <person name="Kalinowski J."/>
            <person name="Ruckert C."/>
        </authorList>
    </citation>
    <scope>NUCLEOTIDE SEQUENCE [LARGE SCALE GENOMIC DNA]</scope>
    <source>
        <strain evidence="1 2">CGMCC 4.7111</strain>
    </source>
</reference>
<sequence length="56" mass="6107">MLLSTEEPVAALCQPIMPEIAVLRSRQYQPLAQLVSVTKPAEFGGASSLWPKVQPE</sequence>
<evidence type="ECO:0000313" key="1">
    <source>
        <dbReference type="EMBL" id="GGN84622.1"/>
    </source>
</evidence>
<dbReference type="AlphaFoldDB" id="A0A917YAR5"/>
<keyword evidence="2" id="KW-1185">Reference proteome</keyword>
<accession>A0A917YAR5</accession>
<gene>
    <name evidence="1" type="ORF">GCM10011579_074730</name>
</gene>
<protein>
    <submittedName>
        <fullName evidence="1">Uncharacterized protein</fullName>
    </submittedName>
</protein>